<gene>
    <name evidence="1" type="ORF">Kpho02_22910</name>
</gene>
<reference evidence="1" key="1">
    <citation type="submission" date="2023-02" db="EMBL/GenBank/DDBJ databases">
        <title>Kitasatospora phosalacinea NBRC 14627.</title>
        <authorList>
            <person name="Ichikawa N."/>
            <person name="Sato H."/>
            <person name="Tonouchi N."/>
        </authorList>
    </citation>
    <scope>NUCLEOTIDE SEQUENCE</scope>
    <source>
        <strain evidence="1">NBRC 14627</strain>
    </source>
</reference>
<dbReference type="EMBL" id="BSSA01000006">
    <property type="protein sequence ID" value="GLW69992.1"/>
    <property type="molecule type" value="Genomic_DNA"/>
</dbReference>
<proteinExistence type="predicted"/>
<sequence>MAVDFAAAVSVGHTPGGALDTATYTYTYTDSSARILPNNTYYDALAAAYVTTANALGVGA</sequence>
<comment type="caution">
    <text evidence="1">The sequence shown here is derived from an EMBL/GenBank/DDBJ whole genome shotgun (WGS) entry which is preliminary data.</text>
</comment>
<evidence type="ECO:0000313" key="2">
    <source>
        <dbReference type="Proteomes" id="UP001165041"/>
    </source>
</evidence>
<dbReference type="AlphaFoldDB" id="A0A9W6V281"/>
<protein>
    <submittedName>
        <fullName evidence="1">Uncharacterized protein</fullName>
    </submittedName>
</protein>
<accession>A0A9W6V281</accession>
<dbReference type="RefSeq" id="WP_285735848.1">
    <property type="nucleotide sequence ID" value="NZ_BSSA01000006.1"/>
</dbReference>
<name>A0A9W6V281_9ACTN</name>
<dbReference type="Proteomes" id="UP001165041">
    <property type="component" value="Unassembled WGS sequence"/>
</dbReference>
<evidence type="ECO:0000313" key="1">
    <source>
        <dbReference type="EMBL" id="GLW69992.1"/>
    </source>
</evidence>
<organism evidence="1 2">
    <name type="scientific">Kitasatospora phosalacinea</name>
    <dbReference type="NCBI Taxonomy" id="2065"/>
    <lineage>
        <taxon>Bacteria</taxon>
        <taxon>Bacillati</taxon>
        <taxon>Actinomycetota</taxon>
        <taxon>Actinomycetes</taxon>
        <taxon>Kitasatosporales</taxon>
        <taxon>Streptomycetaceae</taxon>
        <taxon>Kitasatospora</taxon>
    </lineage>
</organism>